<dbReference type="OrthoDB" id="413520at2759"/>
<dbReference type="InterPro" id="IPR019410">
    <property type="entry name" value="Methyltransf_16"/>
</dbReference>
<dbReference type="KEGG" id="char:122132132"/>
<evidence type="ECO:0000256" key="2">
    <source>
        <dbReference type="ARBA" id="ARBA00022691"/>
    </source>
</evidence>
<dbReference type="GO" id="GO:0005829">
    <property type="term" value="C:cytosol"/>
    <property type="evidence" value="ECO:0007669"/>
    <property type="project" value="TreeGrafter"/>
</dbReference>
<dbReference type="RefSeq" id="XP_042562862.1">
    <property type="nucleotide sequence ID" value="XM_042706928.1"/>
</dbReference>
<dbReference type="PANTHER" id="PTHR14614:SF44">
    <property type="entry name" value="PROTEIN N-LYSINE METHYLTRANSFERASE METTL21D"/>
    <property type="match status" value="1"/>
</dbReference>
<accession>A0A8M1KG34</accession>
<name>A0A8M1KG34_CLUHA</name>
<keyword evidence="1 4" id="KW-0489">Methyltransferase</keyword>
<keyword evidence="3" id="KW-1185">Reference proteome</keyword>
<dbReference type="GO" id="GO:0032991">
    <property type="term" value="C:protein-containing complex"/>
    <property type="evidence" value="ECO:0007669"/>
    <property type="project" value="TreeGrafter"/>
</dbReference>
<dbReference type="CDD" id="cd02440">
    <property type="entry name" value="AdoMet_MTases"/>
    <property type="match status" value="1"/>
</dbReference>
<dbReference type="GO" id="GO:0032259">
    <property type="term" value="P:methylation"/>
    <property type="evidence" value="ECO:0007669"/>
    <property type="project" value="UniProtKB-KW"/>
</dbReference>
<organism evidence="3 4">
    <name type="scientific">Clupea harengus</name>
    <name type="common">Atlantic herring</name>
    <dbReference type="NCBI Taxonomy" id="7950"/>
    <lineage>
        <taxon>Eukaryota</taxon>
        <taxon>Metazoa</taxon>
        <taxon>Chordata</taxon>
        <taxon>Craniata</taxon>
        <taxon>Vertebrata</taxon>
        <taxon>Euteleostomi</taxon>
        <taxon>Actinopterygii</taxon>
        <taxon>Neopterygii</taxon>
        <taxon>Teleostei</taxon>
        <taxon>Clupei</taxon>
        <taxon>Clupeiformes</taxon>
        <taxon>Clupeoidei</taxon>
        <taxon>Clupeidae</taxon>
        <taxon>Clupea</taxon>
    </lineage>
</organism>
<proteinExistence type="predicted"/>
<dbReference type="PANTHER" id="PTHR14614">
    <property type="entry name" value="HEPATOCELLULAR CARCINOMA-ASSOCIATED ANTIGEN"/>
    <property type="match status" value="1"/>
</dbReference>
<keyword evidence="2" id="KW-0949">S-adenosyl-L-methionine</keyword>
<dbReference type="CTD" id="79609"/>
<evidence type="ECO:0000256" key="1">
    <source>
        <dbReference type="ARBA" id="ARBA00022603"/>
    </source>
</evidence>
<reference evidence="4" key="1">
    <citation type="submission" date="2025-08" db="UniProtKB">
        <authorList>
            <consortium name="RefSeq"/>
        </authorList>
    </citation>
    <scope>IDENTIFICATION</scope>
</reference>
<sequence length="156" mass="16827">MANVSEQCEEDTYFVRELEKNDGSVLKVNQCLKGDVGHVVWDAAIVMAKYLETEAFLNSGTGVSSWTSKKVLELGAGTGIVGLVAATLGAHVILTDLDDLQHLLQKNIAENQALITGSATAKVLTWGEDLTHFLPPPDVVLLADCIYYEQVCFDSG</sequence>
<dbReference type="AlphaFoldDB" id="A0A8M1KG34"/>
<gene>
    <name evidence="4" type="primary">vcpkmt</name>
</gene>
<dbReference type="GO" id="GO:0008168">
    <property type="term" value="F:methyltransferase activity"/>
    <property type="evidence" value="ECO:0007669"/>
    <property type="project" value="UniProtKB-KW"/>
</dbReference>
<dbReference type="GeneID" id="122132132"/>
<evidence type="ECO:0000313" key="4">
    <source>
        <dbReference type="RefSeq" id="XP_042562862.1"/>
    </source>
</evidence>
<keyword evidence="1 4" id="KW-0808">Transferase</keyword>
<dbReference type="Proteomes" id="UP000515152">
    <property type="component" value="Unplaced"/>
</dbReference>
<evidence type="ECO:0000313" key="3">
    <source>
        <dbReference type="Proteomes" id="UP000515152"/>
    </source>
</evidence>
<dbReference type="Pfam" id="PF10294">
    <property type="entry name" value="Methyltransf_16"/>
    <property type="match status" value="1"/>
</dbReference>
<protein>
    <submittedName>
        <fullName evidence="4">Protein-lysine methyltransferase METTL21D</fullName>
    </submittedName>
</protein>